<evidence type="ECO:0000313" key="5">
    <source>
        <dbReference type="Proteomes" id="UP000547510"/>
    </source>
</evidence>
<evidence type="ECO:0000256" key="2">
    <source>
        <dbReference type="SAM" id="Phobius"/>
    </source>
</evidence>
<keyword evidence="2" id="KW-1133">Transmembrane helix</keyword>
<dbReference type="EMBL" id="JACHJN010000008">
    <property type="protein sequence ID" value="MBB5958603.1"/>
    <property type="molecule type" value="Genomic_DNA"/>
</dbReference>
<dbReference type="PROSITE" id="PS51257">
    <property type="entry name" value="PROKAR_LIPOPROTEIN"/>
    <property type="match status" value="1"/>
</dbReference>
<dbReference type="AlphaFoldDB" id="A0A841CNW4"/>
<evidence type="ECO:0000256" key="3">
    <source>
        <dbReference type="SAM" id="SignalP"/>
    </source>
</evidence>
<feature type="transmembrane region" description="Helical" evidence="2">
    <location>
        <begin position="73"/>
        <end position="93"/>
    </location>
</feature>
<evidence type="ECO:0000313" key="4">
    <source>
        <dbReference type="EMBL" id="MBB5958603.1"/>
    </source>
</evidence>
<feature type="transmembrane region" description="Helical" evidence="2">
    <location>
        <begin position="100"/>
        <end position="121"/>
    </location>
</feature>
<protein>
    <submittedName>
        <fullName evidence="4">Uncharacterized protein</fullName>
    </submittedName>
</protein>
<evidence type="ECO:0000256" key="1">
    <source>
        <dbReference type="SAM" id="MobiDB-lite"/>
    </source>
</evidence>
<name>A0A841CNW4_9PSEU</name>
<proteinExistence type="predicted"/>
<dbReference type="RefSeq" id="WP_184694686.1">
    <property type="nucleotide sequence ID" value="NZ_JACHJN010000008.1"/>
</dbReference>
<keyword evidence="5" id="KW-1185">Reference proteome</keyword>
<keyword evidence="3" id="KW-0732">Signal</keyword>
<feature type="region of interest" description="Disordered" evidence="1">
    <location>
        <begin position="179"/>
        <end position="200"/>
    </location>
</feature>
<dbReference type="Proteomes" id="UP000547510">
    <property type="component" value="Unassembled WGS sequence"/>
</dbReference>
<accession>A0A841CNW4</accession>
<keyword evidence="2" id="KW-0812">Transmembrane</keyword>
<organism evidence="4 5">
    <name type="scientific">Saccharothrix tamanrassetensis</name>
    <dbReference type="NCBI Taxonomy" id="1051531"/>
    <lineage>
        <taxon>Bacteria</taxon>
        <taxon>Bacillati</taxon>
        <taxon>Actinomycetota</taxon>
        <taxon>Actinomycetes</taxon>
        <taxon>Pseudonocardiales</taxon>
        <taxon>Pseudonocardiaceae</taxon>
        <taxon>Saccharothrix</taxon>
    </lineage>
</organism>
<gene>
    <name evidence="4" type="ORF">FHS29_005211</name>
</gene>
<feature type="signal peptide" evidence="3">
    <location>
        <begin position="1"/>
        <end position="28"/>
    </location>
</feature>
<keyword evidence="2" id="KW-0472">Membrane</keyword>
<reference evidence="4 5" key="1">
    <citation type="submission" date="2020-08" db="EMBL/GenBank/DDBJ databases">
        <title>Genomic Encyclopedia of Type Strains, Phase III (KMG-III): the genomes of soil and plant-associated and newly described type strains.</title>
        <authorList>
            <person name="Whitman W."/>
        </authorList>
    </citation>
    <scope>NUCLEOTIDE SEQUENCE [LARGE SCALE GENOMIC DNA]</scope>
    <source>
        <strain evidence="4 5">CECT 8640</strain>
    </source>
</reference>
<feature type="chain" id="PRO_5038647454" evidence="3">
    <location>
        <begin position="29"/>
        <end position="200"/>
    </location>
</feature>
<sequence length="200" mass="20439">MSNNSSKRRPINLSLLALTLLCLAFPFAAVSCESPMATISAEYTGWDLAFGGEATIEVSGKADKPASASKSEIPAQPLMIVAVLVLLAGLVVLARSKAGYLLGIGVGVLGALFLVVNQVAIQDFLASKLSETENLKPAAASDMVESRVGFWLTLLLTLGVAAYNATALVLGARAARAAQSAPPSTPGPTQSGPSPTGQAE</sequence>
<feature type="transmembrane region" description="Helical" evidence="2">
    <location>
        <begin position="148"/>
        <end position="170"/>
    </location>
</feature>
<comment type="caution">
    <text evidence="4">The sequence shown here is derived from an EMBL/GenBank/DDBJ whole genome shotgun (WGS) entry which is preliminary data.</text>
</comment>